<keyword evidence="3" id="KW-1185">Reference proteome</keyword>
<feature type="signal peptide" evidence="1">
    <location>
        <begin position="1"/>
        <end position="29"/>
    </location>
</feature>
<organism evidence="2 3">
    <name type="scientific">Eucalyptus globulus</name>
    <name type="common">Tasmanian blue gum</name>
    <dbReference type="NCBI Taxonomy" id="34317"/>
    <lineage>
        <taxon>Eukaryota</taxon>
        <taxon>Viridiplantae</taxon>
        <taxon>Streptophyta</taxon>
        <taxon>Embryophyta</taxon>
        <taxon>Tracheophyta</taxon>
        <taxon>Spermatophyta</taxon>
        <taxon>Magnoliopsida</taxon>
        <taxon>eudicotyledons</taxon>
        <taxon>Gunneridae</taxon>
        <taxon>Pentapetalae</taxon>
        <taxon>rosids</taxon>
        <taxon>malvids</taxon>
        <taxon>Myrtales</taxon>
        <taxon>Myrtaceae</taxon>
        <taxon>Myrtoideae</taxon>
        <taxon>Eucalypteae</taxon>
        <taxon>Eucalyptus</taxon>
    </lineage>
</organism>
<dbReference type="EMBL" id="JBJKBG010000001">
    <property type="protein sequence ID" value="KAL3753267.1"/>
    <property type="molecule type" value="Genomic_DNA"/>
</dbReference>
<gene>
    <name evidence="2" type="ORF">ACJRO7_000633</name>
</gene>
<protein>
    <submittedName>
        <fullName evidence="2">Uncharacterized protein</fullName>
    </submittedName>
</protein>
<evidence type="ECO:0000256" key="1">
    <source>
        <dbReference type="SAM" id="SignalP"/>
    </source>
</evidence>
<comment type="caution">
    <text evidence="2">The sequence shown here is derived from an EMBL/GenBank/DDBJ whole genome shotgun (WGS) entry which is preliminary data.</text>
</comment>
<name>A0ABD3LPG5_EUCGL</name>
<keyword evidence="1" id="KW-0732">Signal</keyword>
<accession>A0ABD3LPG5</accession>
<dbReference type="Proteomes" id="UP001634007">
    <property type="component" value="Unassembled WGS sequence"/>
</dbReference>
<evidence type="ECO:0000313" key="2">
    <source>
        <dbReference type="EMBL" id="KAL3753267.1"/>
    </source>
</evidence>
<dbReference type="AlphaFoldDB" id="A0ABD3LPG5"/>
<feature type="chain" id="PRO_5044857433" evidence="1">
    <location>
        <begin position="30"/>
        <end position="87"/>
    </location>
</feature>
<reference evidence="2 3" key="1">
    <citation type="submission" date="2024-11" db="EMBL/GenBank/DDBJ databases">
        <title>Chromosome-level genome assembly of Eucalyptus globulus Labill. provides insights into its genome evolution.</title>
        <authorList>
            <person name="Li X."/>
        </authorList>
    </citation>
    <scope>NUCLEOTIDE SEQUENCE [LARGE SCALE GENOMIC DNA]</scope>
    <source>
        <strain evidence="2">CL2024</strain>
        <tissue evidence="2">Fresh tender leaves</tissue>
    </source>
</reference>
<proteinExistence type="predicted"/>
<sequence length="87" mass="9717">MWISDNGSCLVESLLKYLVFLAGPGTCLGKDVACVKAKSCPTAVLERFKIYMQDRDRCPELVLSLTIKDEGWAPREGEKEMYEGLLS</sequence>
<evidence type="ECO:0000313" key="3">
    <source>
        <dbReference type="Proteomes" id="UP001634007"/>
    </source>
</evidence>